<feature type="region of interest" description="Disordered" evidence="1">
    <location>
        <begin position="259"/>
        <end position="278"/>
    </location>
</feature>
<protein>
    <submittedName>
        <fullName evidence="4">Uncharacterized protein LOC113215493</fullName>
    </submittedName>
</protein>
<dbReference type="SUPFAM" id="SSF52540">
    <property type="entry name" value="P-loop containing nucleoside triphosphate hydrolases"/>
    <property type="match status" value="1"/>
</dbReference>
<proteinExistence type="predicted"/>
<evidence type="ECO:0000256" key="1">
    <source>
        <dbReference type="SAM" id="MobiDB-lite"/>
    </source>
</evidence>
<feature type="compositionally biased region" description="Low complexity" evidence="1">
    <location>
        <begin position="259"/>
        <end position="269"/>
    </location>
</feature>
<name>A0A6J1TDU0_FRAOC</name>
<dbReference type="RefSeq" id="XP_026290907.2">
    <property type="nucleotide sequence ID" value="XM_026435122.2"/>
</dbReference>
<feature type="signal peptide" evidence="2">
    <location>
        <begin position="1"/>
        <end position="19"/>
    </location>
</feature>
<gene>
    <name evidence="4" type="primary">LOC113215493</name>
</gene>
<dbReference type="KEGG" id="foc:113215493"/>
<feature type="chain" id="PRO_5038690329" evidence="2">
    <location>
        <begin position="20"/>
        <end position="278"/>
    </location>
</feature>
<dbReference type="GeneID" id="113215493"/>
<dbReference type="InterPro" id="IPR027417">
    <property type="entry name" value="P-loop_NTPase"/>
</dbReference>
<sequence>MCAAFLLNALLLCLGPVWAHATQPGPALLLGRLLGPRNHLTLVAHLEQSPGQRHTVTCLEVAEASPTFKYAFPVEAQLLPFHLFAQDAGNCTENIYIRNIIESWDGSPEALCDTASLLLSNSSFADIREKKCTGESDSSSPWVYMLGELGGEPSAAWLQFLPQGMSGPSGRADQSVPPEKTSLLRDRRSDGDLQELQSCIYEHRDAALAPNQGGEIILVIGTTGVGKSTLVSFVTDSDDSLNSVESSTGNFLIEDSSHKIGSGISSKTSVPELITDKR</sequence>
<evidence type="ECO:0000256" key="2">
    <source>
        <dbReference type="SAM" id="SignalP"/>
    </source>
</evidence>
<dbReference type="Proteomes" id="UP000504606">
    <property type="component" value="Unplaced"/>
</dbReference>
<evidence type="ECO:0000313" key="4">
    <source>
        <dbReference type="RefSeq" id="XP_026290907.2"/>
    </source>
</evidence>
<keyword evidence="2" id="KW-0732">Signal</keyword>
<evidence type="ECO:0000313" key="3">
    <source>
        <dbReference type="Proteomes" id="UP000504606"/>
    </source>
</evidence>
<keyword evidence="3" id="KW-1185">Reference proteome</keyword>
<accession>A0A6J1TDU0</accession>
<dbReference type="AlphaFoldDB" id="A0A6J1TDU0"/>
<organism evidence="3 4">
    <name type="scientific">Frankliniella occidentalis</name>
    <name type="common">Western flower thrips</name>
    <name type="synonym">Euthrips occidentalis</name>
    <dbReference type="NCBI Taxonomy" id="133901"/>
    <lineage>
        <taxon>Eukaryota</taxon>
        <taxon>Metazoa</taxon>
        <taxon>Ecdysozoa</taxon>
        <taxon>Arthropoda</taxon>
        <taxon>Hexapoda</taxon>
        <taxon>Insecta</taxon>
        <taxon>Pterygota</taxon>
        <taxon>Neoptera</taxon>
        <taxon>Paraneoptera</taxon>
        <taxon>Thysanoptera</taxon>
        <taxon>Terebrantia</taxon>
        <taxon>Thripoidea</taxon>
        <taxon>Thripidae</taxon>
        <taxon>Frankliniella</taxon>
    </lineage>
</organism>
<reference evidence="4" key="1">
    <citation type="submission" date="2025-08" db="UniProtKB">
        <authorList>
            <consortium name="RefSeq"/>
        </authorList>
    </citation>
    <scope>IDENTIFICATION</scope>
    <source>
        <tissue evidence="4">Whole organism</tissue>
    </source>
</reference>